<proteinExistence type="predicted"/>
<name>A0A1M5QJ59_9ALTE</name>
<dbReference type="AlphaFoldDB" id="A0A1M5QJ59"/>
<organism evidence="1 2">
    <name type="scientific">Marisediminitalea aggregata</name>
    <dbReference type="NCBI Taxonomy" id="634436"/>
    <lineage>
        <taxon>Bacteria</taxon>
        <taxon>Pseudomonadati</taxon>
        <taxon>Pseudomonadota</taxon>
        <taxon>Gammaproteobacteria</taxon>
        <taxon>Alteromonadales</taxon>
        <taxon>Alteromonadaceae</taxon>
        <taxon>Marisediminitalea</taxon>
    </lineage>
</organism>
<evidence type="ECO:0000313" key="2">
    <source>
        <dbReference type="Proteomes" id="UP000184520"/>
    </source>
</evidence>
<sequence length="92" mass="10738">MNQFSFLEKLRSRYLSNESDELLFNDKECTIEGTVYRLNSWKDFHGKDAIVVFELKKKGVLITSSYCIGIRFTANQETLLLSQEQLWEIGIP</sequence>
<dbReference type="Proteomes" id="UP000184520">
    <property type="component" value="Unassembled WGS sequence"/>
</dbReference>
<reference evidence="2" key="1">
    <citation type="submission" date="2016-11" db="EMBL/GenBank/DDBJ databases">
        <authorList>
            <person name="Varghese N."/>
            <person name="Submissions S."/>
        </authorList>
    </citation>
    <scope>NUCLEOTIDE SEQUENCE [LARGE SCALE GENOMIC DNA]</scope>
    <source>
        <strain evidence="2">CGMCC 1.8995</strain>
    </source>
</reference>
<dbReference type="OrthoDB" id="6335484at2"/>
<accession>A0A1M5QJ59</accession>
<evidence type="ECO:0000313" key="1">
    <source>
        <dbReference type="EMBL" id="SHH13543.1"/>
    </source>
</evidence>
<dbReference type="EMBL" id="FQWD01000006">
    <property type="protein sequence ID" value="SHH13543.1"/>
    <property type="molecule type" value="Genomic_DNA"/>
</dbReference>
<gene>
    <name evidence="1" type="ORF">SAMN05216361_3908</name>
</gene>
<protein>
    <submittedName>
        <fullName evidence="1">Uncharacterized protein</fullName>
    </submittedName>
</protein>
<keyword evidence="2" id="KW-1185">Reference proteome</keyword>
<dbReference type="RefSeq" id="WP_014998547.1">
    <property type="nucleotide sequence ID" value="NZ_FQWD01000006.1"/>
</dbReference>
<dbReference type="STRING" id="634436.SAMN05216361_3908"/>